<organism evidence="1 2">
    <name type="scientific">Spartinivicinus poritis</name>
    <dbReference type="NCBI Taxonomy" id="2994640"/>
    <lineage>
        <taxon>Bacteria</taxon>
        <taxon>Pseudomonadati</taxon>
        <taxon>Pseudomonadota</taxon>
        <taxon>Gammaproteobacteria</taxon>
        <taxon>Oceanospirillales</taxon>
        <taxon>Zooshikellaceae</taxon>
        <taxon>Spartinivicinus</taxon>
    </lineage>
</organism>
<keyword evidence="2" id="KW-1185">Reference proteome</keyword>
<dbReference type="EMBL" id="JAPMOU010000118">
    <property type="protein sequence ID" value="MDE1466007.1"/>
    <property type="molecule type" value="Genomic_DNA"/>
</dbReference>
<accession>A0ABT5UI78</accession>
<dbReference type="Proteomes" id="UP001528823">
    <property type="component" value="Unassembled WGS sequence"/>
</dbReference>
<evidence type="ECO:0000313" key="2">
    <source>
        <dbReference type="Proteomes" id="UP001528823"/>
    </source>
</evidence>
<name>A0ABT5UI78_9GAMM</name>
<sequence>MKEKVVLLFISSILLSGCSGQWIRSTVGGLPKGTYTFYAYDEGRVIASEEQFIEDKFTLTHSQSQMCEKYPTADIAKTKNPQGEFVSRYPCTEN</sequence>
<gene>
    <name evidence="1" type="ORF">ORQ98_29040</name>
</gene>
<dbReference type="PROSITE" id="PS51257">
    <property type="entry name" value="PROKAR_LIPOPROTEIN"/>
    <property type="match status" value="1"/>
</dbReference>
<proteinExistence type="predicted"/>
<reference evidence="1 2" key="1">
    <citation type="submission" date="2022-11" db="EMBL/GenBank/DDBJ databases">
        <title>Spartinivicinus poritis sp. nov., isolated from scleractinian coral Porites lutea.</title>
        <authorList>
            <person name="Zhang G."/>
            <person name="Cai L."/>
            <person name="Wei Q."/>
        </authorList>
    </citation>
    <scope>NUCLEOTIDE SEQUENCE [LARGE SCALE GENOMIC DNA]</scope>
    <source>
        <strain evidence="1 2">A2-2</strain>
    </source>
</reference>
<protein>
    <submittedName>
        <fullName evidence="1">Uncharacterized protein</fullName>
    </submittedName>
</protein>
<evidence type="ECO:0000313" key="1">
    <source>
        <dbReference type="EMBL" id="MDE1466007.1"/>
    </source>
</evidence>
<dbReference type="RefSeq" id="WP_274692305.1">
    <property type="nucleotide sequence ID" value="NZ_JAPMOU010000118.1"/>
</dbReference>
<comment type="caution">
    <text evidence="1">The sequence shown here is derived from an EMBL/GenBank/DDBJ whole genome shotgun (WGS) entry which is preliminary data.</text>
</comment>